<evidence type="ECO:0000313" key="2">
    <source>
        <dbReference type="Proteomes" id="UP000430232"/>
    </source>
</evidence>
<proteinExistence type="predicted"/>
<dbReference type="RefSeq" id="WP_151063670.1">
    <property type="nucleotide sequence ID" value="NZ_CABVPL010000019.1"/>
</dbReference>
<dbReference type="Proteomes" id="UP000430232">
    <property type="component" value="Unassembled WGS sequence"/>
</dbReference>
<keyword evidence="2" id="KW-1185">Reference proteome</keyword>
<dbReference type="AlphaFoldDB" id="A0A6H9SSJ0"/>
<organism evidence="1 2">
    <name type="scientific">Burkholderia latens</name>
    <dbReference type="NCBI Taxonomy" id="488446"/>
    <lineage>
        <taxon>Bacteria</taxon>
        <taxon>Pseudomonadati</taxon>
        <taxon>Pseudomonadota</taxon>
        <taxon>Betaproteobacteria</taxon>
        <taxon>Burkholderiales</taxon>
        <taxon>Burkholderiaceae</taxon>
        <taxon>Burkholderia</taxon>
        <taxon>Burkholderia cepacia complex</taxon>
    </lineage>
</organism>
<comment type="caution">
    <text evidence="1">The sequence shown here is derived from an EMBL/GenBank/DDBJ whole genome shotgun (WGS) entry which is preliminary data.</text>
</comment>
<accession>A0A6H9SSJ0</accession>
<dbReference type="EMBL" id="VZOJ01000013">
    <property type="protein sequence ID" value="KAB0643349.1"/>
    <property type="molecule type" value="Genomic_DNA"/>
</dbReference>
<dbReference type="GeneID" id="99790303"/>
<reference evidence="1 2" key="1">
    <citation type="submission" date="2019-09" db="EMBL/GenBank/DDBJ databases">
        <title>Draft genome sequences of 48 bacterial type strains from the CCUG.</title>
        <authorList>
            <person name="Tunovic T."/>
            <person name="Pineiro-Iglesias B."/>
            <person name="Unosson C."/>
            <person name="Inganas E."/>
            <person name="Ohlen M."/>
            <person name="Cardew S."/>
            <person name="Jensie-Markopoulos S."/>
            <person name="Salva-Serra F."/>
            <person name="Jaen-Luchoro D."/>
            <person name="Karlsson R."/>
            <person name="Svensson-Stadler L."/>
            <person name="Chun J."/>
            <person name="Moore E."/>
        </authorList>
    </citation>
    <scope>NUCLEOTIDE SEQUENCE [LARGE SCALE GENOMIC DNA]</scope>
    <source>
        <strain evidence="1 2">CCUG 54555</strain>
    </source>
</reference>
<sequence>MARSKPFSRAEQKAALLPKKLAAHDMSAVLACLKHGPAISQQQAVVEIEKALELYEAEAAFDKSAAGQSSASRKVATLEPLLETAAKLRDGLMNVPAQLRMELMKADGSLISDTEVMHICDALQIAINRYKGAVGTGRHPVSSALQRTVFALLCIFTDRYAGLADEREADERDFVHRALAAAGIPHVDPDTHSADFSDLLKMARNS</sequence>
<evidence type="ECO:0000313" key="1">
    <source>
        <dbReference type="EMBL" id="KAB0643349.1"/>
    </source>
</evidence>
<gene>
    <name evidence="1" type="ORF">F7R21_07495</name>
</gene>
<protein>
    <submittedName>
        <fullName evidence="1">Uncharacterized protein</fullName>
    </submittedName>
</protein>
<name>A0A6H9SSJ0_9BURK</name>